<dbReference type="Proteomes" id="UP000004671">
    <property type="component" value="Chromosome"/>
</dbReference>
<feature type="transmembrane region" description="Helical" evidence="1">
    <location>
        <begin position="15"/>
        <end position="39"/>
    </location>
</feature>
<dbReference type="InterPro" id="IPR034804">
    <property type="entry name" value="SQR/QFR_C/D"/>
</dbReference>
<evidence type="ECO:0000313" key="3">
    <source>
        <dbReference type="EMBL" id="EHO40702.1"/>
    </source>
</evidence>
<feature type="transmembrane region" description="Helical" evidence="1">
    <location>
        <begin position="108"/>
        <end position="129"/>
    </location>
</feature>
<dbReference type="Proteomes" id="UP000183868">
    <property type="component" value="Chromosome"/>
</dbReference>
<organism evidence="3 4">
    <name type="scientific">Caldithrix abyssi DSM 13497</name>
    <dbReference type="NCBI Taxonomy" id="880073"/>
    <lineage>
        <taxon>Bacteria</taxon>
        <taxon>Pseudomonadati</taxon>
        <taxon>Calditrichota</taxon>
        <taxon>Calditrichia</taxon>
        <taxon>Calditrichales</taxon>
        <taxon>Calditrichaceae</taxon>
        <taxon>Caldithrix</taxon>
    </lineage>
</organism>
<protein>
    <submittedName>
        <fullName evidence="3">Succinate dehydrogenase (Or fumarate reductase) cytochrome b subunit, b558 family</fullName>
    </submittedName>
    <submittedName>
        <fullName evidence="2">Succinate dehydrogenase subunit C</fullName>
    </submittedName>
</protein>
<dbReference type="STRING" id="880073.Cabys_4073"/>
<dbReference type="Gene3D" id="1.20.1300.10">
    <property type="entry name" value="Fumarate reductase/succinate dehydrogenase, transmembrane subunit"/>
    <property type="match status" value="1"/>
</dbReference>
<accession>H1XWC0</accession>
<evidence type="ECO:0000313" key="5">
    <source>
        <dbReference type="Proteomes" id="UP000183868"/>
    </source>
</evidence>
<dbReference type="InterPro" id="IPR011138">
    <property type="entry name" value="Cytochrome_b-558"/>
</dbReference>
<dbReference type="SUPFAM" id="SSF81343">
    <property type="entry name" value="Fumarate reductase respiratory complex transmembrane subunits"/>
    <property type="match status" value="1"/>
</dbReference>
<keyword evidence="1" id="KW-0472">Membrane</keyword>
<sequence precursor="true">MQFKMILTSSLSKKIFMSIAGLVWTGFLLIHLIGNLQLLNTDPDPFNKYAYFLTHQSGAIIYFAEFLLIFFLLAHLGYGIWVQIGNWRARPQGYSMVTWAKGKSRRSFGSVTMIYTGVLIFIFIIFHLLHFKYGNVTMYTPDGYTHQIPNLYQTVIEFFQNPWNVAFYVIIMILVGFHLSHAVWSAFQSLGLGSKWFTSFIYTVGALYAIIVSFGFVFLPIWIYFTRGGAL</sequence>
<feature type="transmembrane region" description="Helical" evidence="1">
    <location>
        <begin position="199"/>
        <end position="225"/>
    </location>
</feature>
<reference evidence="2 5" key="2">
    <citation type="submission" date="2016-11" db="EMBL/GenBank/DDBJ databases">
        <title>Genomic analysis of Caldithrix abyssi and proposal of a novel bacterial phylum Caldithrichaeota.</title>
        <authorList>
            <person name="Kublanov I."/>
            <person name="Sigalova O."/>
            <person name="Gavrilov S."/>
            <person name="Lebedinsky A."/>
            <person name="Ivanova N."/>
            <person name="Daum C."/>
            <person name="Reddy T."/>
            <person name="Klenk H.P."/>
            <person name="Goker M."/>
            <person name="Reva O."/>
            <person name="Miroshnichenko M."/>
            <person name="Kyprides N."/>
            <person name="Woyke T."/>
            <person name="Gelfand M."/>
        </authorList>
    </citation>
    <scope>NUCLEOTIDE SEQUENCE [LARGE SCALE GENOMIC DNA]</scope>
    <source>
        <strain evidence="2 5">LF13</strain>
    </source>
</reference>
<keyword evidence="1" id="KW-1133">Transmembrane helix</keyword>
<name>H1XWC0_CALAY</name>
<reference evidence="3 4" key="1">
    <citation type="submission" date="2011-09" db="EMBL/GenBank/DDBJ databases">
        <title>The permanent draft genome of Caldithrix abyssi DSM 13497.</title>
        <authorList>
            <consortium name="US DOE Joint Genome Institute (JGI-PGF)"/>
            <person name="Lucas S."/>
            <person name="Han J."/>
            <person name="Lapidus A."/>
            <person name="Bruce D."/>
            <person name="Goodwin L."/>
            <person name="Pitluck S."/>
            <person name="Peters L."/>
            <person name="Kyrpides N."/>
            <person name="Mavromatis K."/>
            <person name="Ivanova N."/>
            <person name="Mikhailova N."/>
            <person name="Chertkov O."/>
            <person name="Detter J.C."/>
            <person name="Tapia R."/>
            <person name="Han C."/>
            <person name="Land M."/>
            <person name="Hauser L."/>
            <person name="Markowitz V."/>
            <person name="Cheng J.-F."/>
            <person name="Hugenholtz P."/>
            <person name="Woyke T."/>
            <person name="Wu D."/>
            <person name="Spring S."/>
            <person name="Brambilla E."/>
            <person name="Klenk H.-P."/>
            <person name="Eisen J.A."/>
        </authorList>
    </citation>
    <scope>NUCLEOTIDE SEQUENCE [LARGE SCALE GENOMIC DNA]</scope>
    <source>
        <strain evidence="3 4">DSM 13497</strain>
    </source>
</reference>
<feature type="transmembrane region" description="Helical" evidence="1">
    <location>
        <begin position="59"/>
        <end position="87"/>
    </location>
</feature>
<dbReference type="EMBL" id="CP018099">
    <property type="protein sequence ID" value="APF20818.1"/>
    <property type="molecule type" value="Genomic_DNA"/>
</dbReference>
<dbReference type="KEGG" id="caby:Cabys_4073"/>
<evidence type="ECO:0000313" key="2">
    <source>
        <dbReference type="EMBL" id="APF20818.1"/>
    </source>
</evidence>
<dbReference type="PaxDb" id="880073-Calab_1073"/>
<proteinExistence type="predicted"/>
<gene>
    <name evidence="2" type="ORF">Cabys_4073</name>
    <name evidence="3" type="ORF">Calab_1073</name>
</gene>
<evidence type="ECO:0000313" key="4">
    <source>
        <dbReference type="Proteomes" id="UP000004671"/>
    </source>
</evidence>
<dbReference type="RefSeq" id="WP_006927723.1">
    <property type="nucleotide sequence ID" value="NZ_CM001402.1"/>
</dbReference>
<dbReference type="HOGENOM" id="CLU_077968_0_1_0"/>
<dbReference type="CDD" id="cd03498">
    <property type="entry name" value="SQR_TypeB_2_TM"/>
    <property type="match status" value="1"/>
</dbReference>
<keyword evidence="4" id="KW-1185">Reference proteome</keyword>
<dbReference type="InParanoid" id="H1XWC0"/>
<keyword evidence="1" id="KW-0812">Transmembrane</keyword>
<dbReference type="OrthoDB" id="9802842at2"/>
<feature type="transmembrane region" description="Helical" evidence="1">
    <location>
        <begin position="165"/>
        <end position="187"/>
    </location>
</feature>
<dbReference type="GO" id="GO:0016020">
    <property type="term" value="C:membrane"/>
    <property type="evidence" value="ECO:0007669"/>
    <property type="project" value="InterPro"/>
</dbReference>
<evidence type="ECO:0000256" key="1">
    <source>
        <dbReference type="SAM" id="Phobius"/>
    </source>
</evidence>
<dbReference type="AlphaFoldDB" id="H1XWC0"/>
<dbReference type="eggNOG" id="ENOG502Z7RU">
    <property type="taxonomic scope" value="Bacteria"/>
</dbReference>
<dbReference type="EMBL" id="CM001402">
    <property type="protein sequence ID" value="EHO40702.1"/>
    <property type="molecule type" value="Genomic_DNA"/>
</dbReference>
<dbReference type="NCBIfam" id="TIGR02046">
    <property type="entry name" value="sdhC_b558_fam"/>
    <property type="match status" value="1"/>
</dbReference>